<keyword evidence="1" id="KW-0812">Transmembrane</keyword>
<keyword evidence="1" id="KW-0472">Membrane</keyword>
<dbReference type="GeneID" id="75915254"/>
<evidence type="ECO:0000313" key="3">
    <source>
        <dbReference type="Proteomes" id="UP001206595"/>
    </source>
</evidence>
<reference evidence="2" key="2">
    <citation type="journal article" date="2022" name="Proc. Natl. Acad. Sci. U.S.A.">
        <title>Diploid-dominant life cycles characterize the early evolution of Fungi.</title>
        <authorList>
            <person name="Amses K.R."/>
            <person name="Simmons D.R."/>
            <person name="Longcore J.E."/>
            <person name="Mondo S.J."/>
            <person name="Seto K."/>
            <person name="Jeronimo G.H."/>
            <person name="Bonds A.E."/>
            <person name="Quandt C.A."/>
            <person name="Davis W.J."/>
            <person name="Chang Y."/>
            <person name="Federici B.A."/>
            <person name="Kuo A."/>
            <person name="LaButti K."/>
            <person name="Pangilinan J."/>
            <person name="Andreopoulos W."/>
            <person name="Tritt A."/>
            <person name="Riley R."/>
            <person name="Hundley H."/>
            <person name="Johnson J."/>
            <person name="Lipzen A."/>
            <person name="Barry K."/>
            <person name="Lang B.F."/>
            <person name="Cuomo C.A."/>
            <person name="Buchler N.E."/>
            <person name="Grigoriev I.V."/>
            <person name="Spatafora J.W."/>
            <person name="Stajich J.E."/>
            <person name="James T.Y."/>
        </authorList>
    </citation>
    <scope>NUCLEOTIDE SEQUENCE</scope>
    <source>
        <strain evidence="2">AG</strain>
    </source>
</reference>
<dbReference type="Proteomes" id="UP001206595">
    <property type="component" value="Unassembled WGS sequence"/>
</dbReference>
<protein>
    <submittedName>
        <fullName evidence="2">Uncharacterized protein</fullName>
    </submittedName>
</protein>
<dbReference type="RefSeq" id="XP_051443565.1">
    <property type="nucleotide sequence ID" value="XM_051589909.1"/>
</dbReference>
<proteinExistence type="predicted"/>
<comment type="caution">
    <text evidence="2">The sequence shown here is derived from an EMBL/GenBank/DDBJ whole genome shotgun (WGS) entry which is preliminary data.</text>
</comment>
<evidence type="ECO:0000313" key="2">
    <source>
        <dbReference type="EMBL" id="KAI8578561.1"/>
    </source>
</evidence>
<dbReference type="AlphaFoldDB" id="A0AAD5E902"/>
<dbReference type="EMBL" id="MU620928">
    <property type="protein sequence ID" value="KAI8578561.1"/>
    <property type="molecule type" value="Genomic_DNA"/>
</dbReference>
<gene>
    <name evidence="2" type="ORF">K450DRAFT_246352</name>
</gene>
<feature type="transmembrane region" description="Helical" evidence="1">
    <location>
        <begin position="31"/>
        <end position="50"/>
    </location>
</feature>
<sequence length="74" mass="8617">MTLMVSDEIKKTFNLSFNNTSFMLEMLKADFFFFTISQLTVYFICIYSAFEPNQLQPHTCILPILLCRLLCCCA</sequence>
<keyword evidence="1" id="KW-1133">Transmembrane helix</keyword>
<name>A0AAD5E902_UMBRA</name>
<reference evidence="2" key="1">
    <citation type="submission" date="2021-06" db="EMBL/GenBank/DDBJ databases">
        <authorList>
            <consortium name="DOE Joint Genome Institute"/>
            <person name="Mondo S.J."/>
            <person name="Amses K.R."/>
            <person name="Simmons D.R."/>
            <person name="Longcore J.E."/>
            <person name="Seto K."/>
            <person name="Alves G.H."/>
            <person name="Bonds A.E."/>
            <person name="Quandt C.A."/>
            <person name="Davis W.J."/>
            <person name="Chang Y."/>
            <person name="Letcher P.M."/>
            <person name="Powell M.J."/>
            <person name="Kuo A."/>
            <person name="Labutti K."/>
            <person name="Pangilinan J."/>
            <person name="Andreopoulos W."/>
            <person name="Tritt A."/>
            <person name="Riley R."/>
            <person name="Hundley H."/>
            <person name="Johnson J."/>
            <person name="Lipzen A."/>
            <person name="Barry K."/>
            <person name="Berbee M.L."/>
            <person name="Buchler N.E."/>
            <person name="Grigoriev I.V."/>
            <person name="Spatafora J.W."/>
            <person name="Stajich J.E."/>
            <person name="James T.Y."/>
        </authorList>
    </citation>
    <scope>NUCLEOTIDE SEQUENCE</scope>
    <source>
        <strain evidence="2">AG</strain>
    </source>
</reference>
<accession>A0AAD5E902</accession>
<organism evidence="2 3">
    <name type="scientific">Umbelopsis ramanniana AG</name>
    <dbReference type="NCBI Taxonomy" id="1314678"/>
    <lineage>
        <taxon>Eukaryota</taxon>
        <taxon>Fungi</taxon>
        <taxon>Fungi incertae sedis</taxon>
        <taxon>Mucoromycota</taxon>
        <taxon>Mucoromycotina</taxon>
        <taxon>Umbelopsidomycetes</taxon>
        <taxon>Umbelopsidales</taxon>
        <taxon>Umbelopsidaceae</taxon>
        <taxon>Umbelopsis</taxon>
    </lineage>
</organism>
<keyword evidence="3" id="KW-1185">Reference proteome</keyword>
<evidence type="ECO:0000256" key="1">
    <source>
        <dbReference type="SAM" id="Phobius"/>
    </source>
</evidence>